<dbReference type="AlphaFoldDB" id="A0A6N8G2T6"/>
<sequence>MNAIHSIPPLKPEEPSRIARKRKNRRHPYRTTAIQTTAKIAVNLVLLAATGSAIIKLVPYYLSQQHQLKEIKSEVQLAEGRVERLRTDFNRYFDPQQAKSVMQEQSNRFEPGQRPLILVK</sequence>
<feature type="transmembrane region" description="Helical" evidence="2">
    <location>
        <begin position="40"/>
        <end position="62"/>
    </location>
</feature>
<gene>
    <name evidence="3" type="ORF">BWI75_19640</name>
</gene>
<keyword evidence="2" id="KW-0812">Transmembrane</keyword>
<dbReference type="RefSeq" id="WP_105219033.1">
    <property type="nucleotide sequence ID" value="NZ_CAWNSU010000027.1"/>
</dbReference>
<evidence type="ECO:0000313" key="4">
    <source>
        <dbReference type="Proteomes" id="UP000441797"/>
    </source>
</evidence>
<evidence type="ECO:0000256" key="2">
    <source>
        <dbReference type="SAM" id="Phobius"/>
    </source>
</evidence>
<dbReference type="EMBL" id="NAPY01000040">
    <property type="protein sequence ID" value="MUL38476.1"/>
    <property type="molecule type" value="Genomic_DNA"/>
</dbReference>
<keyword evidence="4" id="KW-1185">Reference proteome</keyword>
<evidence type="ECO:0000256" key="1">
    <source>
        <dbReference type="SAM" id="MobiDB-lite"/>
    </source>
</evidence>
<organism evidence="3 4">
    <name type="scientific">Gloeocapsopsis dulcis AAB1 = 1H9</name>
    <dbReference type="NCBI Taxonomy" id="1433147"/>
    <lineage>
        <taxon>Bacteria</taxon>
        <taxon>Bacillati</taxon>
        <taxon>Cyanobacteriota</taxon>
        <taxon>Cyanophyceae</taxon>
        <taxon>Oscillatoriophycideae</taxon>
        <taxon>Chroococcales</taxon>
        <taxon>Chroococcaceae</taxon>
        <taxon>Gloeocapsopsis</taxon>
        <taxon>Gloeocapsopsis dulcis</taxon>
    </lineage>
</organism>
<reference evidence="3 4" key="1">
    <citation type="journal article" date="2019" name="Front. Microbiol.">
        <title>Genomic Features for Desiccation Tolerance and Sugar Biosynthesis in the Extremophile Gloeocapsopsis sp. UTEX B3054.</title>
        <authorList>
            <person name="Urrejola C."/>
            <person name="Alcorta J."/>
            <person name="Salas L."/>
            <person name="Vasquez M."/>
            <person name="Polz M.F."/>
            <person name="Vicuna R."/>
            <person name="Diez B."/>
        </authorList>
    </citation>
    <scope>NUCLEOTIDE SEQUENCE [LARGE SCALE GENOMIC DNA]</scope>
    <source>
        <strain evidence="3 4">1H9</strain>
    </source>
</reference>
<comment type="caution">
    <text evidence="3">The sequence shown here is derived from an EMBL/GenBank/DDBJ whole genome shotgun (WGS) entry which is preliminary data.</text>
</comment>
<feature type="region of interest" description="Disordered" evidence="1">
    <location>
        <begin position="1"/>
        <end position="28"/>
    </location>
</feature>
<evidence type="ECO:0000313" key="3">
    <source>
        <dbReference type="EMBL" id="MUL38476.1"/>
    </source>
</evidence>
<keyword evidence="2" id="KW-0472">Membrane</keyword>
<accession>A0A6N8G2T6</accession>
<proteinExistence type="predicted"/>
<keyword evidence="2" id="KW-1133">Transmembrane helix</keyword>
<evidence type="ECO:0008006" key="5">
    <source>
        <dbReference type="Google" id="ProtNLM"/>
    </source>
</evidence>
<dbReference type="Proteomes" id="UP000441797">
    <property type="component" value="Unassembled WGS sequence"/>
</dbReference>
<name>A0A6N8G2T6_9CHRO</name>
<dbReference type="OrthoDB" id="425201at2"/>
<protein>
    <recommendedName>
        <fullName evidence="5">Septum formation initiator</fullName>
    </recommendedName>
</protein>
<feature type="compositionally biased region" description="Basic residues" evidence="1">
    <location>
        <begin position="18"/>
        <end position="28"/>
    </location>
</feature>